<comment type="similarity">
    <text evidence="1 3">Belongs to the EXO70 family.</text>
</comment>
<evidence type="ECO:0000256" key="4">
    <source>
        <dbReference type="SAM" id="MobiDB-lite"/>
    </source>
</evidence>
<dbReference type="Pfam" id="PF20669">
    <property type="entry name" value="Exo70_N"/>
    <property type="match status" value="1"/>
</dbReference>
<protein>
    <recommendedName>
        <fullName evidence="3">Exocyst subunit Exo70 family protein</fullName>
    </recommendedName>
</protein>
<dbReference type="EMBL" id="CP136895">
    <property type="protein sequence ID" value="WOL11498.1"/>
    <property type="molecule type" value="Genomic_DNA"/>
</dbReference>
<evidence type="ECO:0000256" key="3">
    <source>
        <dbReference type="RuleBase" id="RU365026"/>
    </source>
</evidence>
<dbReference type="InterPro" id="IPR016159">
    <property type="entry name" value="Cullin_repeat-like_dom_sf"/>
</dbReference>
<keyword evidence="3" id="KW-0653">Protein transport</keyword>
<dbReference type="GO" id="GO:0000145">
    <property type="term" value="C:exocyst"/>
    <property type="evidence" value="ECO:0007669"/>
    <property type="project" value="InterPro"/>
</dbReference>
<feature type="compositionally biased region" description="Low complexity" evidence="4">
    <location>
        <begin position="90"/>
        <end position="103"/>
    </location>
</feature>
<sequence length="681" mass="76164">MPYPRTHFLHFDLQQQAMAAAQRADGSDNVIAAARHIVRSLATTSEAADDMMRILSSFDRRLSSVPGLFAPSSPARDEEAPFSFVDDEPAPASSSSASAVPSEAEARLKAAERVILHWDPSNPDSLLWDSPDTAAEYLAAVDEVVDLAAASEGDFLAGAEETLQIGITRLGDEFRHLMIRNTDILDAENLQDSIKRLSLSFSSTLSDASTEDVGGSPLAEQRIVARPLTHNLSGEQVSNLIRPEAISDLKEIADRMISAGYRNDLCRVYTSVRCSILADFFTLLGADTVSIKEVRRMEWKTLDHKMKMWIQALKLSVAVMSAERQLCEQILSGSIDLKEECFDEIAKFCVMHLLKFADAVAEGQRSPERLFRVLSMCEALAGVLPDIRSLFLGDSKDCICEEFVRVLTGLGDAIRGTLVEFGNAIQGETSKKALQGGEIHPLSRYVMNYLKLLIEYSAVLNQLLEDGSINGRDSSEGGESMTPLAHRVLLLISYLEANLEEKSKLYEDAGMQNVFLMNNVLYIVQKVKESELMTLLGDNWVRKRQGQIRQYSIRYLRASWTKVLSCLKDEGSIASPHGLSKTVLKEKFKSFNLAFEELYKTQSTWKVSDSQLREELRMSISERILPAYRAFLERFGPYLEGGWHSSRYIKYTVEDLEQYLADFFEGLSVPSSHFRRKLSLP</sequence>
<dbReference type="InterPro" id="IPR004140">
    <property type="entry name" value="Exo70"/>
</dbReference>
<dbReference type="GO" id="GO:0005546">
    <property type="term" value="F:phosphatidylinositol-4,5-bisphosphate binding"/>
    <property type="evidence" value="ECO:0007669"/>
    <property type="project" value="InterPro"/>
</dbReference>
<dbReference type="PANTHER" id="PTHR12542:SF142">
    <property type="entry name" value="EXOCYST SUBUNIT EXO70 FAMILY PROTEIN"/>
    <property type="match status" value="1"/>
</dbReference>
<evidence type="ECO:0000259" key="5">
    <source>
        <dbReference type="Pfam" id="PF03081"/>
    </source>
</evidence>
<reference evidence="6 7" key="1">
    <citation type="submission" date="2023-10" db="EMBL/GenBank/DDBJ databases">
        <title>Chromosome-scale genome assembly provides insights into flower coloration mechanisms of Canna indica.</title>
        <authorList>
            <person name="Li C."/>
        </authorList>
    </citation>
    <scope>NUCLEOTIDE SEQUENCE [LARGE SCALE GENOMIC DNA]</scope>
    <source>
        <tissue evidence="6">Flower</tissue>
    </source>
</reference>
<organism evidence="6 7">
    <name type="scientific">Canna indica</name>
    <name type="common">Indian-shot</name>
    <dbReference type="NCBI Taxonomy" id="4628"/>
    <lineage>
        <taxon>Eukaryota</taxon>
        <taxon>Viridiplantae</taxon>
        <taxon>Streptophyta</taxon>
        <taxon>Embryophyta</taxon>
        <taxon>Tracheophyta</taxon>
        <taxon>Spermatophyta</taxon>
        <taxon>Magnoliopsida</taxon>
        <taxon>Liliopsida</taxon>
        <taxon>Zingiberales</taxon>
        <taxon>Cannaceae</taxon>
        <taxon>Canna</taxon>
    </lineage>
</organism>
<dbReference type="PANTHER" id="PTHR12542">
    <property type="entry name" value="EXOCYST COMPLEX PROTEIN EXO70"/>
    <property type="match status" value="1"/>
</dbReference>
<name>A0AAQ3KR03_9LILI</name>
<dbReference type="Proteomes" id="UP001327560">
    <property type="component" value="Chromosome 6"/>
</dbReference>
<evidence type="ECO:0000313" key="6">
    <source>
        <dbReference type="EMBL" id="WOL11498.1"/>
    </source>
</evidence>
<gene>
    <name evidence="6" type="ORF">Cni_G20261</name>
</gene>
<evidence type="ECO:0000256" key="1">
    <source>
        <dbReference type="ARBA" id="ARBA00006756"/>
    </source>
</evidence>
<accession>A0AAQ3KR03</accession>
<feature type="region of interest" description="Disordered" evidence="4">
    <location>
        <begin position="69"/>
        <end position="103"/>
    </location>
</feature>
<evidence type="ECO:0000256" key="2">
    <source>
        <dbReference type="ARBA" id="ARBA00022448"/>
    </source>
</evidence>
<dbReference type="AlphaFoldDB" id="A0AAQ3KR03"/>
<proteinExistence type="inferred from homology"/>
<feature type="domain" description="Exocyst complex subunit Exo70 C-terminal" evidence="5">
    <location>
        <begin position="307"/>
        <end position="662"/>
    </location>
</feature>
<keyword evidence="7" id="KW-1185">Reference proteome</keyword>
<evidence type="ECO:0000313" key="7">
    <source>
        <dbReference type="Proteomes" id="UP001327560"/>
    </source>
</evidence>
<dbReference type="SUPFAM" id="SSF74788">
    <property type="entry name" value="Cullin repeat-like"/>
    <property type="match status" value="1"/>
</dbReference>
<comment type="function">
    <text evidence="3">Component of the exocyst complex.</text>
</comment>
<dbReference type="Pfam" id="PF03081">
    <property type="entry name" value="Exo70_C"/>
    <property type="match status" value="1"/>
</dbReference>
<keyword evidence="2 3" id="KW-0813">Transport</keyword>
<dbReference type="GO" id="GO:0015031">
    <property type="term" value="P:protein transport"/>
    <property type="evidence" value="ECO:0007669"/>
    <property type="project" value="UniProtKB-KW"/>
</dbReference>
<dbReference type="Gene3D" id="1.20.1280.170">
    <property type="entry name" value="Exocyst complex component Exo70"/>
    <property type="match status" value="1"/>
</dbReference>
<keyword evidence="3" id="KW-0268">Exocytosis</keyword>
<dbReference type="InterPro" id="IPR046364">
    <property type="entry name" value="Exo70_C"/>
</dbReference>
<dbReference type="GO" id="GO:0006887">
    <property type="term" value="P:exocytosis"/>
    <property type="evidence" value="ECO:0007669"/>
    <property type="project" value="UniProtKB-KW"/>
</dbReference>